<reference evidence="1 2" key="1">
    <citation type="journal article" date="2022" name="bioRxiv">
        <title>The genome of the oomycete Peronosclerospora sorghi, a cosmopolitan pathogen of maize and sorghum, is inflated with dispersed pseudogenes.</title>
        <authorList>
            <person name="Fletcher K."/>
            <person name="Martin F."/>
            <person name="Isakeit T."/>
            <person name="Cavanaugh K."/>
            <person name="Magill C."/>
            <person name="Michelmore R."/>
        </authorList>
    </citation>
    <scope>NUCLEOTIDE SEQUENCE [LARGE SCALE GENOMIC DNA]</scope>
    <source>
        <strain evidence="1">P6</strain>
    </source>
</reference>
<gene>
    <name evidence="1" type="ORF">PsorP6_001660</name>
</gene>
<comment type="caution">
    <text evidence="1">The sequence shown here is derived from an EMBL/GenBank/DDBJ whole genome shotgun (WGS) entry which is preliminary data.</text>
</comment>
<dbReference type="Proteomes" id="UP001163321">
    <property type="component" value="Chromosome 1"/>
</dbReference>
<sequence length="119" mass="13459">MQQNVTSYTGQSGVGLLLTPSVPLHTHHDVTKEYVSTPDILICYLVVQGKNDTVDTYIHVVYAPAQPSKRKKIPLLYSVILTTIHNILLWATFNTVLSRHLDQYRSEGRSRAQGREELL</sequence>
<proteinExistence type="predicted"/>
<evidence type="ECO:0000313" key="1">
    <source>
        <dbReference type="EMBL" id="KAI9921775.1"/>
    </source>
</evidence>
<dbReference type="EMBL" id="CM047580">
    <property type="protein sequence ID" value="KAI9921775.1"/>
    <property type="molecule type" value="Genomic_DNA"/>
</dbReference>
<evidence type="ECO:0000313" key="2">
    <source>
        <dbReference type="Proteomes" id="UP001163321"/>
    </source>
</evidence>
<organism evidence="1 2">
    <name type="scientific">Peronosclerospora sorghi</name>
    <dbReference type="NCBI Taxonomy" id="230839"/>
    <lineage>
        <taxon>Eukaryota</taxon>
        <taxon>Sar</taxon>
        <taxon>Stramenopiles</taxon>
        <taxon>Oomycota</taxon>
        <taxon>Peronosporomycetes</taxon>
        <taxon>Peronosporales</taxon>
        <taxon>Peronosporaceae</taxon>
        <taxon>Peronosclerospora</taxon>
    </lineage>
</organism>
<protein>
    <submittedName>
        <fullName evidence="1">Uncharacterized protein</fullName>
    </submittedName>
</protein>
<keyword evidence="2" id="KW-1185">Reference proteome</keyword>
<accession>A0ACC0WS86</accession>
<name>A0ACC0WS86_9STRA</name>